<dbReference type="EMBL" id="SOFY01000011">
    <property type="protein sequence ID" value="TFC52226.1"/>
    <property type="molecule type" value="Genomic_DNA"/>
</dbReference>
<dbReference type="Proteomes" id="UP000297403">
    <property type="component" value="Unassembled WGS sequence"/>
</dbReference>
<dbReference type="AlphaFoldDB" id="A0AAQ2HGS6"/>
<dbReference type="InterPro" id="IPR011008">
    <property type="entry name" value="Dimeric_a/b-barrel"/>
</dbReference>
<sequence>MFARVSTYRTGPETVVDHTEETVARVLAIPGCRGVYFLTSLEEGKALSITLWETTYALAASREAASAVRADSSAEQAMQIIDVEEFEVANSGLAG</sequence>
<reference evidence="1 2" key="1">
    <citation type="submission" date="2019-03" db="EMBL/GenBank/DDBJ databases">
        <title>Genomics of glacier-inhabiting Cryobacterium strains.</title>
        <authorList>
            <person name="Liu Q."/>
            <person name="Xin Y.-H."/>
        </authorList>
    </citation>
    <scope>NUCLEOTIDE SEQUENCE [LARGE SCALE GENOMIC DNA]</scope>
    <source>
        <strain evidence="2">TMT1-22</strain>
    </source>
</reference>
<accession>A0AAQ2HGS6</accession>
<dbReference type="SUPFAM" id="SSF54909">
    <property type="entry name" value="Dimeric alpha+beta barrel"/>
    <property type="match status" value="1"/>
</dbReference>
<dbReference type="RefSeq" id="WP_134368002.1">
    <property type="nucleotide sequence ID" value="NZ_SOFY01000011.1"/>
</dbReference>
<proteinExistence type="predicted"/>
<gene>
    <name evidence="1" type="ORF">E3O49_02860</name>
</gene>
<keyword evidence="2" id="KW-1185">Reference proteome</keyword>
<evidence type="ECO:0008006" key="3">
    <source>
        <dbReference type="Google" id="ProtNLM"/>
    </source>
</evidence>
<organism evidence="1 2">
    <name type="scientific">Cryobacterium shii</name>
    <dbReference type="NCBI Taxonomy" id="1259235"/>
    <lineage>
        <taxon>Bacteria</taxon>
        <taxon>Bacillati</taxon>
        <taxon>Actinomycetota</taxon>
        <taxon>Actinomycetes</taxon>
        <taxon>Micrococcales</taxon>
        <taxon>Microbacteriaceae</taxon>
        <taxon>Cryobacterium</taxon>
    </lineage>
</organism>
<evidence type="ECO:0000313" key="2">
    <source>
        <dbReference type="Proteomes" id="UP000297403"/>
    </source>
</evidence>
<evidence type="ECO:0000313" key="1">
    <source>
        <dbReference type="EMBL" id="TFC52226.1"/>
    </source>
</evidence>
<protein>
    <recommendedName>
        <fullName evidence="3">ABM domain-containing protein</fullName>
    </recommendedName>
</protein>
<comment type="caution">
    <text evidence="1">The sequence shown here is derived from an EMBL/GenBank/DDBJ whole genome shotgun (WGS) entry which is preliminary data.</text>
</comment>
<name>A0AAQ2HGS6_9MICO</name>